<feature type="compositionally biased region" description="Pro residues" evidence="1">
    <location>
        <begin position="43"/>
        <end position="52"/>
    </location>
</feature>
<feature type="transmembrane region" description="Helical" evidence="2">
    <location>
        <begin position="173"/>
        <end position="199"/>
    </location>
</feature>
<feature type="compositionally biased region" description="Low complexity" evidence="1">
    <location>
        <begin position="53"/>
        <end position="66"/>
    </location>
</feature>
<evidence type="ECO:0000256" key="2">
    <source>
        <dbReference type="SAM" id="Phobius"/>
    </source>
</evidence>
<accession>A0ABT8K781</accession>
<reference evidence="3" key="1">
    <citation type="submission" date="2023-06" db="EMBL/GenBank/DDBJ databases">
        <title>MT1 and MT2 Draft Genomes of Novel Species.</title>
        <authorList>
            <person name="Venkateswaran K."/>
        </authorList>
    </citation>
    <scope>NUCLEOTIDE SEQUENCE</scope>
    <source>
        <strain evidence="3">F6_8S_P_1B</strain>
    </source>
</reference>
<keyword evidence="2" id="KW-0812">Transmembrane</keyword>
<feature type="compositionally biased region" description="Pro residues" evidence="1">
    <location>
        <begin position="20"/>
        <end position="35"/>
    </location>
</feature>
<name>A0ABT8K781_9MICO</name>
<protein>
    <recommendedName>
        <fullName evidence="5">DUF4064 domain-containing protein</fullName>
    </recommendedName>
</protein>
<gene>
    <name evidence="3" type="ORF">P5G50_02505</name>
</gene>
<proteinExistence type="predicted"/>
<comment type="caution">
    <text evidence="3">The sequence shown here is derived from an EMBL/GenBank/DDBJ whole genome shotgun (WGS) entry which is preliminary data.</text>
</comment>
<organism evidence="3 4">
    <name type="scientific">Leifsonia williamsii</name>
    <dbReference type="NCBI Taxonomy" id="3035919"/>
    <lineage>
        <taxon>Bacteria</taxon>
        <taxon>Bacillati</taxon>
        <taxon>Actinomycetota</taxon>
        <taxon>Actinomycetes</taxon>
        <taxon>Micrococcales</taxon>
        <taxon>Microbacteriaceae</taxon>
        <taxon>Leifsonia</taxon>
    </lineage>
</organism>
<dbReference type="Proteomes" id="UP001174208">
    <property type="component" value="Unassembled WGS sequence"/>
</dbReference>
<sequence>MSTPDENTPQQPAAGNTPGSVPPVPPAAPVPPAEPAPSAASYNPPPAPPAPGAYPASSATGAPVAAPTAPPTPVNVAFWLFIASALLSVIGGIITLATIGGTRDSLLQSLQTQGSVDASQAQQVVDAAIGLGITWAIVTLIFWAVVFVVFAFFMRRGANWARIVLTVLTALSLLNIIAGFGLGALQVVASIVAVVLMWLRPSTEYFNAVKASKAPRA</sequence>
<feature type="transmembrane region" description="Helical" evidence="2">
    <location>
        <begin position="76"/>
        <end position="99"/>
    </location>
</feature>
<keyword evidence="2" id="KW-0472">Membrane</keyword>
<feature type="region of interest" description="Disordered" evidence="1">
    <location>
        <begin position="1"/>
        <end position="66"/>
    </location>
</feature>
<evidence type="ECO:0000256" key="1">
    <source>
        <dbReference type="SAM" id="MobiDB-lite"/>
    </source>
</evidence>
<evidence type="ECO:0000313" key="4">
    <source>
        <dbReference type="Proteomes" id="UP001174208"/>
    </source>
</evidence>
<keyword evidence="4" id="KW-1185">Reference proteome</keyword>
<keyword evidence="2" id="KW-1133">Transmembrane helix</keyword>
<evidence type="ECO:0008006" key="5">
    <source>
        <dbReference type="Google" id="ProtNLM"/>
    </source>
</evidence>
<evidence type="ECO:0000313" key="3">
    <source>
        <dbReference type="EMBL" id="MDN4613313.1"/>
    </source>
</evidence>
<dbReference type="RefSeq" id="WP_301212779.1">
    <property type="nucleotide sequence ID" value="NZ_JAROCF010000001.1"/>
</dbReference>
<feature type="compositionally biased region" description="Polar residues" evidence="1">
    <location>
        <begin position="1"/>
        <end position="14"/>
    </location>
</feature>
<dbReference type="EMBL" id="JAROCF010000001">
    <property type="protein sequence ID" value="MDN4613313.1"/>
    <property type="molecule type" value="Genomic_DNA"/>
</dbReference>
<feature type="transmembrane region" description="Helical" evidence="2">
    <location>
        <begin position="128"/>
        <end position="153"/>
    </location>
</feature>